<proteinExistence type="predicted"/>
<reference evidence="4" key="4">
    <citation type="submission" date="2022-11" db="EMBL/GenBank/DDBJ databases">
        <title>Draft genome sequence of Coprococcus comes strain 31264.</title>
        <authorList>
            <person name="Hisatomi A."/>
            <person name="Ohkuma M."/>
            <person name="Sakamoto M."/>
        </authorList>
    </citation>
    <scope>NUCLEOTIDE SEQUENCE</scope>
    <source>
        <strain evidence="4">JCM 31264</strain>
    </source>
</reference>
<evidence type="ECO:0000313" key="12">
    <source>
        <dbReference type="Proteomes" id="UP000286595"/>
    </source>
</evidence>
<protein>
    <submittedName>
        <fullName evidence="7">DUF4446 family protein</fullName>
    </submittedName>
</protein>
<keyword evidence="11" id="KW-1185">Reference proteome</keyword>
<dbReference type="Proteomes" id="UP000095727">
    <property type="component" value="Unassembled WGS sequence"/>
</dbReference>
<evidence type="ECO:0000313" key="9">
    <source>
        <dbReference type="Proteomes" id="UP000095727"/>
    </source>
</evidence>
<evidence type="ECO:0000313" key="6">
    <source>
        <dbReference type="EMBL" id="RGT87456.1"/>
    </source>
</evidence>
<dbReference type="Proteomes" id="UP000286595">
    <property type="component" value="Unassembled WGS sequence"/>
</dbReference>
<dbReference type="Proteomes" id="UP000283360">
    <property type="component" value="Unassembled WGS sequence"/>
</dbReference>
<keyword evidence="1" id="KW-0812">Transmembrane</keyword>
<dbReference type="InterPro" id="IPR027981">
    <property type="entry name" value="DUF4446"/>
</dbReference>
<reference evidence="10 11" key="2">
    <citation type="submission" date="2018-08" db="EMBL/GenBank/DDBJ databases">
        <title>A genome reference for cultivated species of the human gut microbiota.</title>
        <authorList>
            <person name="Zou Y."/>
            <person name="Xue W."/>
            <person name="Luo G."/>
        </authorList>
    </citation>
    <scope>NUCLEOTIDE SEQUENCE [LARGE SCALE GENOMIC DNA]</scope>
    <source>
        <strain evidence="6 11">AF18-12LB</strain>
        <strain evidence="7 12">AM22-12LB</strain>
        <strain evidence="5 10">TM07-19</strain>
    </source>
</reference>
<dbReference type="PaxDb" id="410072-ERS852525_02109"/>
<dbReference type="EMBL" id="CYZK01000016">
    <property type="protein sequence ID" value="CUO52710.1"/>
    <property type="molecule type" value="Genomic_DNA"/>
</dbReference>
<sequence length="180" mass="20850">MESKILKSLGIDPAYIFLFLIMLIILMFLLYINVNMKYNRLKSSYNVFMRGQDGKTLEESFSARFDELDELSNIAHENKADIRILYRALRSSYQKVGIVKYDAFGEMGGKLSFALTMLDNDNNGWILNSMHSRDGCYTYIKEIVRGESYIELSEEEAESLDQAVYQEMYDPDVQDAIKPQ</sequence>
<evidence type="ECO:0000313" key="7">
    <source>
        <dbReference type="EMBL" id="RHG58258.1"/>
    </source>
</evidence>
<dbReference type="STRING" id="410072.ERS852525_02109"/>
<accession>A0A174P466</accession>
<keyword evidence="1" id="KW-0472">Membrane</keyword>
<dbReference type="Proteomes" id="UP001145109">
    <property type="component" value="Unassembled WGS sequence"/>
</dbReference>
<keyword evidence="1" id="KW-1133">Transmembrane helix</keyword>
<dbReference type="Proteomes" id="UP000260655">
    <property type="component" value="Unassembled WGS sequence"/>
</dbReference>
<dbReference type="GeneID" id="92826452"/>
<name>A0A174P466_9FIRM</name>
<dbReference type="Pfam" id="PF14584">
    <property type="entry name" value="DUF4446"/>
    <property type="match status" value="1"/>
</dbReference>
<organism evidence="7 12">
    <name type="scientific">Coprococcus comes</name>
    <dbReference type="NCBI Taxonomy" id="410072"/>
    <lineage>
        <taxon>Bacteria</taxon>
        <taxon>Bacillati</taxon>
        <taxon>Bacillota</taxon>
        <taxon>Clostridia</taxon>
        <taxon>Lachnospirales</taxon>
        <taxon>Lachnospiraceae</taxon>
        <taxon>Coprococcus</taxon>
    </lineage>
</organism>
<reference evidence="8 9" key="1">
    <citation type="submission" date="2015-09" db="EMBL/GenBank/DDBJ databases">
        <authorList>
            <consortium name="Pathogen Informatics"/>
        </authorList>
    </citation>
    <scope>NUCLEOTIDE SEQUENCE [LARGE SCALE GENOMIC DNA]</scope>
    <source>
        <strain evidence="3 8">2789STDY5834866</strain>
        <strain evidence="2 9">2789STDY5834962</strain>
    </source>
</reference>
<dbReference type="AlphaFoldDB" id="A0A174P466"/>
<dbReference type="EMBL" id="QSOV01000023">
    <property type="protein sequence ID" value="RGJ20732.1"/>
    <property type="molecule type" value="Genomic_DNA"/>
</dbReference>
<evidence type="ECO:0000313" key="10">
    <source>
        <dbReference type="Proteomes" id="UP000260655"/>
    </source>
</evidence>
<dbReference type="Proteomes" id="UP000095362">
    <property type="component" value="Unassembled WGS sequence"/>
</dbReference>
<evidence type="ECO:0000313" key="4">
    <source>
        <dbReference type="EMBL" id="GLG87672.1"/>
    </source>
</evidence>
<dbReference type="EMBL" id="BSCI01000013">
    <property type="protein sequence ID" value="GLG87672.1"/>
    <property type="molecule type" value="Genomic_DNA"/>
</dbReference>
<evidence type="ECO:0000256" key="1">
    <source>
        <dbReference type="SAM" id="Phobius"/>
    </source>
</evidence>
<evidence type="ECO:0000313" key="5">
    <source>
        <dbReference type="EMBL" id="RGJ20732.1"/>
    </source>
</evidence>
<reference evidence="4" key="3">
    <citation type="submission" date="2022-09" db="EMBL/GenBank/DDBJ databases">
        <title>Draft genome sequence of Coprococcus comes strain 31264.</title>
        <authorList>
            <person name="Atsushi H."/>
            <person name="Moriya O."/>
            <person name="Mitsuo S."/>
        </authorList>
    </citation>
    <scope>NUCLEOTIDE SEQUENCE</scope>
    <source>
        <strain evidence="4">JCM 31264</strain>
    </source>
</reference>
<evidence type="ECO:0000313" key="3">
    <source>
        <dbReference type="EMBL" id="CUO52710.1"/>
    </source>
</evidence>
<evidence type="ECO:0000313" key="8">
    <source>
        <dbReference type="Proteomes" id="UP000095362"/>
    </source>
</evidence>
<evidence type="ECO:0000313" key="2">
    <source>
        <dbReference type="EMBL" id="CUN11597.1"/>
    </source>
</evidence>
<dbReference type="EMBL" id="CYXR01000025">
    <property type="protein sequence ID" value="CUN11597.1"/>
    <property type="molecule type" value="Genomic_DNA"/>
</dbReference>
<feature type="transmembrane region" description="Helical" evidence="1">
    <location>
        <begin position="14"/>
        <end position="34"/>
    </location>
</feature>
<gene>
    <name evidence="4" type="ORF">comes_22180</name>
    <name evidence="7" type="ORF">DW252_13525</name>
    <name evidence="6" type="ORF">DWX03_14345</name>
    <name evidence="5" type="ORF">DXD67_14700</name>
    <name evidence="3" type="ORF">ERS852481_02272</name>
    <name evidence="2" type="ORF">ERS852574_02795</name>
</gene>
<dbReference type="EMBL" id="QRXJ01000023">
    <property type="protein sequence ID" value="RGT87456.1"/>
    <property type="molecule type" value="Genomic_DNA"/>
</dbReference>
<evidence type="ECO:0000313" key="11">
    <source>
        <dbReference type="Proteomes" id="UP000283360"/>
    </source>
</evidence>
<dbReference type="RefSeq" id="WP_008371363.1">
    <property type="nucleotide sequence ID" value="NZ_BSCI01000013.1"/>
</dbReference>
<dbReference type="EMBL" id="QRIM01000018">
    <property type="protein sequence ID" value="RHG58258.1"/>
    <property type="molecule type" value="Genomic_DNA"/>
</dbReference>
<dbReference type="OrthoDB" id="5244042at2"/>